<dbReference type="RefSeq" id="WP_066237846.1">
    <property type="nucleotide sequence ID" value="NZ_LSGP01000006.1"/>
</dbReference>
<keyword evidence="3" id="KW-1003">Cell membrane</keyword>
<keyword evidence="10" id="KW-1185">Reference proteome</keyword>
<feature type="transmembrane region" description="Helical" evidence="7">
    <location>
        <begin position="72"/>
        <end position="92"/>
    </location>
</feature>
<dbReference type="PRINTS" id="PR01035">
    <property type="entry name" value="TCRTETA"/>
</dbReference>
<reference evidence="9 10" key="1">
    <citation type="submission" date="2016-02" db="EMBL/GenBank/DDBJ databases">
        <title>Anaerosporomusa subterraneum gen. nov., sp. nov., a spore-forming obligate anaerobe isolated from saprolite.</title>
        <authorList>
            <person name="Choi J.K."/>
            <person name="Shah M."/>
            <person name="Yee N."/>
        </authorList>
    </citation>
    <scope>NUCLEOTIDE SEQUENCE [LARGE SCALE GENOMIC DNA]</scope>
    <source>
        <strain evidence="9 10">RU4</strain>
    </source>
</reference>
<accession>A0A154BVS4</accession>
<evidence type="ECO:0000256" key="6">
    <source>
        <dbReference type="ARBA" id="ARBA00023136"/>
    </source>
</evidence>
<dbReference type="Proteomes" id="UP000076268">
    <property type="component" value="Unassembled WGS sequence"/>
</dbReference>
<dbReference type="EMBL" id="LSGP01000006">
    <property type="protein sequence ID" value="KYZ77880.1"/>
    <property type="molecule type" value="Genomic_DNA"/>
</dbReference>
<dbReference type="GO" id="GO:0022857">
    <property type="term" value="F:transmembrane transporter activity"/>
    <property type="evidence" value="ECO:0007669"/>
    <property type="project" value="InterPro"/>
</dbReference>
<dbReference type="SUPFAM" id="SSF103473">
    <property type="entry name" value="MFS general substrate transporter"/>
    <property type="match status" value="1"/>
</dbReference>
<comment type="caution">
    <text evidence="9">The sequence shown here is derived from an EMBL/GenBank/DDBJ whole genome shotgun (WGS) entry which is preliminary data.</text>
</comment>
<keyword evidence="4 7" id="KW-0812">Transmembrane</keyword>
<dbReference type="InterPro" id="IPR011701">
    <property type="entry name" value="MFS"/>
</dbReference>
<feature type="domain" description="Major facilitator superfamily (MFS) profile" evidence="8">
    <location>
        <begin position="6"/>
        <end position="383"/>
    </location>
</feature>
<dbReference type="Pfam" id="PF07690">
    <property type="entry name" value="MFS_1"/>
    <property type="match status" value="1"/>
</dbReference>
<dbReference type="AlphaFoldDB" id="A0A154BVS4"/>
<feature type="transmembrane region" description="Helical" evidence="7">
    <location>
        <begin position="204"/>
        <end position="230"/>
    </location>
</feature>
<dbReference type="CDD" id="cd17490">
    <property type="entry name" value="MFS_YxlH_like"/>
    <property type="match status" value="1"/>
</dbReference>
<feature type="transmembrane region" description="Helical" evidence="7">
    <location>
        <begin position="160"/>
        <end position="179"/>
    </location>
</feature>
<evidence type="ECO:0000256" key="4">
    <source>
        <dbReference type="ARBA" id="ARBA00022692"/>
    </source>
</evidence>
<evidence type="ECO:0000256" key="1">
    <source>
        <dbReference type="ARBA" id="ARBA00004651"/>
    </source>
</evidence>
<dbReference type="InterPro" id="IPR020846">
    <property type="entry name" value="MFS_dom"/>
</dbReference>
<feature type="transmembrane region" description="Helical" evidence="7">
    <location>
        <begin position="270"/>
        <end position="297"/>
    </location>
</feature>
<dbReference type="GO" id="GO:0005886">
    <property type="term" value="C:plasma membrane"/>
    <property type="evidence" value="ECO:0007669"/>
    <property type="project" value="UniProtKB-SubCell"/>
</dbReference>
<protein>
    <recommendedName>
        <fullName evidence="8">Major facilitator superfamily (MFS) profile domain-containing protein</fullName>
    </recommendedName>
</protein>
<feature type="transmembrane region" description="Helical" evidence="7">
    <location>
        <begin position="133"/>
        <end position="154"/>
    </location>
</feature>
<keyword evidence="5 7" id="KW-1133">Transmembrane helix</keyword>
<dbReference type="InterPro" id="IPR050171">
    <property type="entry name" value="MFS_Transporters"/>
</dbReference>
<feature type="transmembrane region" description="Helical" evidence="7">
    <location>
        <begin position="242"/>
        <end position="263"/>
    </location>
</feature>
<evidence type="ECO:0000259" key="8">
    <source>
        <dbReference type="PROSITE" id="PS50850"/>
    </source>
</evidence>
<evidence type="ECO:0000256" key="2">
    <source>
        <dbReference type="ARBA" id="ARBA00022448"/>
    </source>
</evidence>
<dbReference type="InterPro" id="IPR001958">
    <property type="entry name" value="Tet-R_TetA/multi-R_MdtG-like"/>
</dbReference>
<feature type="transmembrane region" description="Helical" evidence="7">
    <location>
        <begin position="98"/>
        <end position="121"/>
    </location>
</feature>
<feature type="transmembrane region" description="Helical" evidence="7">
    <location>
        <begin position="334"/>
        <end position="351"/>
    </location>
</feature>
<gene>
    <name evidence="9" type="ORF">AXX12_17635</name>
</gene>
<feature type="transmembrane region" description="Helical" evidence="7">
    <location>
        <begin position="357"/>
        <end position="379"/>
    </location>
</feature>
<dbReference type="Gene3D" id="1.20.1250.20">
    <property type="entry name" value="MFS general substrate transporter like domains"/>
    <property type="match status" value="1"/>
</dbReference>
<proteinExistence type="predicted"/>
<evidence type="ECO:0000256" key="5">
    <source>
        <dbReference type="ARBA" id="ARBA00022989"/>
    </source>
</evidence>
<comment type="subcellular location">
    <subcellularLocation>
        <location evidence="1">Cell membrane</location>
        <topology evidence="1">Multi-pass membrane protein</topology>
    </subcellularLocation>
</comment>
<dbReference type="PANTHER" id="PTHR23517">
    <property type="entry name" value="RESISTANCE PROTEIN MDTM, PUTATIVE-RELATED-RELATED"/>
    <property type="match status" value="1"/>
</dbReference>
<feature type="transmembrane region" description="Helical" evidence="7">
    <location>
        <begin position="303"/>
        <end position="322"/>
    </location>
</feature>
<dbReference type="PROSITE" id="PS50850">
    <property type="entry name" value="MFS"/>
    <property type="match status" value="1"/>
</dbReference>
<organism evidence="9 10">
    <name type="scientific">Anaerosporomusa subterranea</name>
    <dbReference type="NCBI Taxonomy" id="1794912"/>
    <lineage>
        <taxon>Bacteria</taxon>
        <taxon>Bacillati</taxon>
        <taxon>Bacillota</taxon>
        <taxon>Negativicutes</taxon>
        <taxon>Acetonemataceae</taxon>
        <taxon>Anaerosporomusa</taxon>
    </lineage>
</organism>
<evidence type="ECO:0000256" key="7">
    <source>
        <dbReference type="SAM" id="Phobius"/>
    </source>
</evidence>
<dbReference type="STRING" id="1794912.AXX12_17635"/>
<dbReference type="InterPro" id="IPR036259">
    <property type="entry name" value="MFS_trans_sf"/>
</dbReference>
<evidence type="ECO:0000313" key="9">
    <source>
        <dbReference type="EMBL" id="KYZ77880.1"/>
    </source>
</evidence>
<feature type="transmembrane region" description="Helical" evidence="7">
    <location>
        <begin position="7"/>
        <end position="25"/>
    </location>
</feature>
<keyword evidence="2" id="KW-0813">Transport</keyword>
<evidence type="ECO:0000256" key="3">
    <source>
        <dbReference type="ARBA" id="ARBA00022475"/>
    </source>
</evidence>
<name>A0A154BVS4_ANASB</name>
<keyword evidence="6 7" id="KW-0472">Membrane</keyword>
<evidence type="ECO:0000313" key="10">
    <source>
        <dbReference type="Proteomes" id="UP000076268"/>
    </source>
</evidence>
<feature type="transmembrane region" description="Helical" evidence="7">
    <location>
        <begin position="37"/>
        <end position="60"/>
    </location>
</feature>
<sequence length="397" mass="42424">MTRSRQITLFGLAIGFFWFSQYVYVPVFPAYAREMGISYEMLGIILGSYGFTQMLLRIPLGIWSDTINKRRQFVVAGVAVSVASSLGMWLFPSEMGLLVFRALSGVAAATWVIHTVTFASLFQPDEATKAMGIVNAILNLAQVLAMFAGGLIATHFSQEYTFLVAAAGGVIGIALSFAAPEPEEHKRPALTLSGLLAMAKQRNLMIASLLGFCIQVLTYGGVFGFTPIAARQIGASNFELGLLQTLFMLPGIIASTLSGAYFANRFGERFSIAASFVATGAAYAIIPSLSGIYGLYLSQALGGFARGVIFPLLMGLSIRGVASHQRASAMGMYQAIYGLGMFLGPVLVGIISDRAGLAWGFWLMGAFGVGSAIVAVMQLTERKVAMDRTNVSARKTE</sequence>
<dbReference type="OrthoDB" id="9607at2"/>